<dbReference type="GO" id="GO:0003677">
    <property type="term" value="F:DNA binding"/>
    <property type="evidence" value="ECO:0007669"/>
    <property type="project" value="InterPro"/>
</dbReference>
<gene>
    <name evidence="1" type="ORF">Lsan_1300</name>
</gene>
<dbReference type="PATRIC" id="fig|45074.5.peg.1383"/>
<keyword evidence="2" id="KW-1185">Reference proteome</keyword>
<proteinExistence type="predicted"/>
<protein>
    <submittedName>
        <fullName evidence="1">Phage integrase</fullName>
    </submittedName>
</protein>
<evidence type="ECO:0000313" key="1">
    <source>
        <dbReference type="EMBL" id="KTD63427.1"/>
    </source>
</evidence>
<dbReference type="InterPro" id="IPR011010">
    <property type="entry name" value="DNA_brk_join_enz"/>
</dbReference>
<dbReference type="Proteomes" id="UP000054703">
    <property type="component" value="Unassembled WGS sequence"/>
</dbReference>
<dbReference type="SUPFAM" id="SSF56349">
    <property type="entry name" value="DNA breaking-rejoining enzymes"/>
    <property type="match status" value="1"/>
</dbReference>
<dbReference type="EMBL" id="LNYU01000026">
    <property type="protein sequence ID" value="KTD63427.1"/>
    <property type="molecule type" value="Genomic_DNA"/>
</dbReference>
<reference evidence="1 2" key="1">
    <citation type="submission" date="2015-11" db="EMBL/GenBank/DDBJ databases">
        <title>Genomic analysis of 38 Legionella species identifies large and diverse effector repertoires.</title>
        <authorList>
            <person name="Burstein D."/>
            <person name="Amaro F."/>
            <person name="Zusman T."/>
            <person name="Lifshitz Z."/>
            <person name="Cohen O."/>
            <person name="Gilbert J.A."/>
            <person name="Pupko T."/>
            <person name="Shuman H.A."/>
            <person name="Segal G."/>
        </authorList>
    </citation>
    <scope>NUCLEOTIDE SEQUENCE [LARGE SCALE GENOMIC DNA]</scope>
    <source>
        <strain evidence="1 2">SC-63-C7</strain>
    </source>
</reference>
<dbReference type="AlphaFoldDB" id="A0A0W0Z3P5"/>
<dbReference type="STRING" id="45074.Lsan_1300"/>
<name>A0A0W0Z3P5_9GAMM</name>
<evidence type="ECO:0000313" key="2">
    <source>
        <dbReference type="Proteomes" id="UP000054703"/>
    </source>
</evidence>
<organism evidence="1 2">
    <name type="scientific">Legionella santicrucis</name>
    <dbReference type="NCBI Taxonomy" id="45074"/>
    <lineage>
        <taxon>Bacteria</taxon>
        <taxon>Pseudomonadati</taxon>
        <taxon>Pseudomonadota</taxon>
        <taxon>Gammaproteobacteria</taxon>
        <taxon>Legionellales</taxon>
        <taxon>Legionellaceae</taxon>
        <taxon>Legionella</taxon>
    </lineage>
</organism>
<comment type="caution">
    <text evidence="1">The sequence shown here is derived from an EMBL/GenBank/DDBJ whole genome shotgun (WGS) entry which is preliminary data.</text>
</comment>
<accession>A0A0W0Z3P5</accession>
<sequence>MRHVEKQRIRWLTIGEANRLLKELPSHLKDMADFSLSTGLRASNVRLYPKKGGILIKLV</sequence>